<dbReference type="OrthoDB" id="2681076at2759"/>
<dbReference type="PANTHER" id="PTHR10622">
    <property type="entry name" value="HET DOMAIN-CONTAINING PROTEIN"/>
    <property type="match status" value="1"/>
</dbReference>
<accession>A0A0C3PIA3</accession>
<dbReference type="InParanoid" id="A0A0C3PIA3"/>
<evidence type="ECO:0000313" key="2">
    <source>
        <dbReference type="Proteomes" id="UP000054217"/>
    </source>
</evidence>
<dbReference type="AlphaFoldDB" id="A0A0C3PIA3"/>
<gene>
    <name evidence="1" type="ORF">M404DRAFT_120908</name>
</gene>
<reference evidence="2" key="2">
    <citation type="submission" date="2015-01" db="EMBL/GenBank/DDBJ databases">
        <title>Evolutionary Origins and Diversification of the Mycorrhizal Mutualists.</title>
        <authorList>
            <consortium name="DOE Joint Genome Institute"/>
            <consortium name="Mycorrhizal Genomics Consortium"/>
            <person name="Kohler A."/>
            <person name="Kuo A."/>
            <person name="Nagy L.G."/>
            <person name="Floudas D."/>
            <person name="Copeland A."/>
            <person name="Barry K.W."/>
            <person name="Cichocki N."/>
            <person name="Veneault-Fourrey C."/>
            <person name="LaButti K."/>
            <person name="Lindquist E.A."/>
            <person name="Lipzen A."/>
            <person name="Lundell T."/>
            <person name="Morin E."/>
            <person name="Murat C."/>
            <person name="Riley R."/>
            <person name="Ohm R."/>
            <person name="Sun H."/>
            <person name="Tunlid A."/>
            <person name="Henrissat B."/>
            <person name="Grigoriev I.V."/>
            <person name="Hibbett D.S."/>
            <person name="Martin F."/>
        </authorList>
    </citation>
    <scope>NUCLEOTIDE SEQUENCE [LARGE SCALE GENOMIC DNA]</scope>
    <source>
        <strain evidence="2">Marx 270</strain>
    </source>
</reference>
<reference evidence="1 2" key="1">
    <citation type="submission" date="2014-04" db="EMBL/GenBank/DDBJ databases">
        <authorList>
            <consortium name="DOE Joint Genome Institute"/>
            <person name="Kuo A."/>
            <person name="Kohler A."/>
            <person name="Costa M.D."/>
            <person name="Nagy L.G."/>
            <person name="Floudas D."/>
            <person name="Copeland A."/>
            <person name="Barry K.W."/>
            <person name="Cichocki N."/>
            <person name="Veneault-Fourrey C."/>
            <person name="LaButti K."/>
            <person name="Lindquist E.A."/>
            <person name="Lipzen A."/>
            <person name="Lundell T."/>
            <person name="Morin E."/>
            <person name="Murat C."/>
            <person name="Sun H."/>
            <person name="Tunlid A."/>
            <person name="Henrissat B."/>
            <person name="Grigoriev I.V."/>
            <person name="Hibbett D.S."/>
            <person name="Martin F."/>
            <person name="Nordberg H.P."/>
            <person name="Cantor M.N."/>
            <person name="Hua S.X."/>
        </authorList>
    </citation>
    <scope>NUCLEOTIDE SEQUENCE [LARGE SCALE GENOMIC DNA]</scope>
    <source>
        <strain evidence="1 2">Marx 270</strain>
    </source>
</reference>
<proteinExistence type="predicted"/>
<organism evidence="1 2">
    <name type="scientific">Pisolithus tinctorius Marx 270</name>
    <dbReference type="NCBI Taxonomy" id="870435"/>
    <lineage>
        <taxon>Eukaryota</taxon>
        <taxon>Fungi</taxon>
        <taxon>Dikarya</taxon>
        <taxon>Basidiomycota</taxon>
        <taxon>Agaricomycotina</taxon>
        <taxon>Agaricomycetes</taxon>
        <taxon>Agaricomycetidae</taxon>
        <taxon>Boletales</taxon>
        <taxon>Sclerodermatineae</taxon>
        <taxon>Pisolithaceae</taxon>
        <taxon>Pisolithus</taxon>
    </lineage>
</organism>
<protein>
    <recommendedName>
        <fullName evidence="3">Heterokaryon incompatibility domain-containing protein</fullName>
    </recommendedName>
</protein>
<dbReference type="Proteomes" id="UP000054217">
    <property type="component" value="Unassembled WGS sequence"/>
</dbReference>
<dbReference type="EMBL" id="KN831945">
    <property type="protein sequence ID" value="KIO13810.1"/>
    <property type="molecule type" value="Genomic_DNA"/>
</dbReference>
<keyword evidence="2" id="KW-1185">Reference proteome</keyword>
<dbReference type="HOGENOM" id="CLU_1953998_0_0_1"/>
<feature type="non-terminal residue" evidence="1">
    <location>
        <position position="1"/>
    </location>
</feature>
<evidence type="ECO:0000313" key="1">
    <source>
        <dbReference type="EMBL" id="KIO13810.1"/>
    </source>
</evidence>
<dbReference type="PANTHER" id="PTHR10622:SF10">
    <property type="entry name" value="HET DOMAIN-CONTAINING PROTEIN"/>
    <property type="match status" value="1"/>
</dbReference>
<name>A0A0C3PIA3_PISTI</name>
<sequence length="129" mass="14575">AWSGTCCLEKENSADLQEVIEAMVVWYRKSTLTIAYLADVSENNSIASSKWFRRRRTLLVPRAVLFYTQNLSLYKNLESPNRKADRAVLEDLESTAGNSIPVSDGFFSEDGRARSRLQWPGIVMANQPS</sequence>
<evidence type="ECO:0008006" key="3">
    <source>
        <dbReference type="Google" id="ProtNLM"/>
    </source>
</evidence>
<dbReference type="STRING" id="870435.A0A0C3PIA3"/>